<keyword evidence="3" id="KW-1185">Reference proteome</keyword>
<feature type="compositionally biased region" description="Polar residues" evidence="1">
    <location>
        <begin position="101"/>
        <end position="110"/>
    </location>
</feature>
<reference evidence="2 3" key="1">
    <citation type="submission" date="2021-06" db="EMBL/GenBank/DDBJ databases">
        <title>Caerostris extrusa draft genome.</title>
        <authorList>
            <person name="Kono N."/>
            <person name="Arakawa K."/>
        </authorList>
    </citation>
    <scope>NUCLEOTIDE SEQUENCE [LARGE SCALE GENOMIC DNA]</scope>
</reference>
<protein>
    <submittedName>
        <fullName evidence="2">Uncharacterized protein</fullName>
    </submittedName>
</protein>
<dbReference type="EMBL" id="BPLR01010113">
    <property type="protein sequence ID" value="GIY36993.1"/>
    <property type="molecule type" value="Genomic_DNA"/>
</dbReference>
<dbReference type="Proteomes" id="UP001054945">
    <property type="component" value="Unassembled WGS sequence"/>
</dbReference>
<evidence type="ECO:0000313" key="2">
    <source>
        <dbReference type="EMBL" id="GIY36993.1"/>
    </source>
</evidence>
<evidence type="ECO:0000313" key="3">
    <source>
        <dbReference type="Proteomes" id="UP001054945"/>
    </source>
</evidence>
<sequence length="125" mass="14033">MSTSEERCKEFVRRSATHWPLGRGRLLARLKRAPSKNHRPQHLQTKDSQAVQVPPVFNALSGGRAPIYFRLLIAKREPIKSQLCTILMALDVGARARGALNSTPSPQSFSELFPLGPENEFWSPQ</sequence>
<name>A0AAV4SZC9_CAEEX</name>
<accession>A0AAV4SZC9</accession>
<evidence type="ECO:0000256" key="1">
    <source>
        <dbReference type="SAM" id="MobiDB-lite"/>
    </source>
</evidence>
<comment type="caution">
    <text evidence="2">The sequence shown here is derived from an EMBL/GenBank/DDBJ whole genome shotgun (WGS) entry which is preliminary data.</text>
</comment>
<gene>
    <name evidence="2" type="ORF">CEXT_793431</name>
</gene>
<proteinExistence type="predicted"/>
<dbReference type="AlphaFoldDB" id="A0AAV4SZC9"/>
<feature type="region of interest" description="Disordered" evidence="1">
    <location>
        <begin position="101"/>
        <end position="125"/>
    </location>
</feature>
<organism evidence="2 3">
    <name type="scientific">Caerostris extrusa</name>
    <name type="common">Bark spider</name>
    <name type="synonym">Caerostris bankana</name>
    <dbReference type="NCBI Taxonomy" id="172846"/>
    <lineage>
        <taxon>Eukaryota</taxon>
        <taxon>Metazoa</taxon>
        <taxon>Ecdysozoa</taxon>
        <taxon>Arthropoda</taxon>
        <taxon>Chelicerata</taxon>
        <taxon>Arachnida</taxon>
        <taxon>Araneae</taxon>
        <taxon>Araneomorphae</taxon>
        <taxon>Entelegynae</taxon>
        <taxon>Araneoidea</taxon>
        <taxon>Araneidae</taxon>
        <taxon>Caerostris</taxon>
    </lineage>
</organism>